<dbReference type="InterPro" id="IPR042099">
    <property type="entry name" value="ANL_N_sf"/>
</dbReference>
<sequence length="664" mass="73319">MNETLPASPPAWTPTTQQVEAARITQFMKWLGDTRGLAFDDYDALWRWSVENVDAFWCALWDWAQIPSREPRGAALADAGMPGARWFPGVELNYVERAFQLASDARPAIVSRSESGPMAGRTRELSWAELRRQVAACAATLRRMGVTRGDRVAAFLPNTPETVVAFLATASVGAIWSVCSPDMGPLAVLDRFRQIEPKVLFAVDGYRYGGKPHDRRELIHHLLRELPSVAHLVFVPQLDTDANVQEYPHATAWRDAIAGNVPLQIENVPFDHPLWIVYSSGTTGMPKAIVHSHGGIVVEHVKLTALHLDLSPGDRFHWYASTNWIMWNCQLGGLLAGATLCLYDGNPTYPDAQALWRFVGETGVTFFGAGAAYFQGCLKSGVEPRAAADLSRLRAVGSTGSPLPPEAYAWILEHVGPVWIDAISGGTDFAGCFLAGVPTLPVYLGEMQCRCLGARVEAFDEAGHARIDEVGELVCTAPMPSMPLYFWRDEANRRYRESYFDMFPGIWRHGDWLCITPRGGAIIYGRSDATINRHGIRMGTSELYRAVESVPEVLDSLVVDLEYLGRASSMPLFVVLRPGVELTDALAQRIRARVREALSARHVPDEIHQVEAVPRTLSGKKMEVPIKRLLLGQPLEKVANPDTMVNPESLAWFAAFARARGGVQ</sequence>
<dbReference type="NCBIfam" id="TIGR01217">
    <property type="entry name" value="ac_ac_CoA_syn"/>
    <property type="match status" value="1"/>
</dbReference>
<gene>
    <name evidence="8" type="primary">acs_1</name>
    <name evidence="8" type="ORF">LMG27952_03348</name>
</gene>
<dbReference type="PROSITE" id="PS00455">
    <property type="entry name" value="AMP_BINDING"/>
    <property type="match status" value="1"/>
</dbReference>
<dbReference type="CDD" id="cd05943">
    <property type="entry name" value="AACS"/>
    <property type="match status" value="1"/>
</dbReference>
<feature type="domain" description="AMP-dependent synthetase/ligase" evidence="5">
    <location>
        <begin position="106"/>
        <end position="478"/>
    </location>
</feature>
<keyword evidence="4" id="KW-0067">ATP-binding</keyword>
<dbReference type="Gene3D" id="3.30.300.30">
    <property type="match status" value="1"/>
</dbReference>
<dbReference type="InterPro" id="IPR000873">
    <property type="entry name" value="AMP-dep_synth/lig_dom"/>
</dbReference>
<proteinExistence type="inferred from homology"/>
<name>A0ABM8NQG0_9BURK</name>
<evidence type="ECO:0000259" key="5">
    <source>
        <dbReference type="Pfam" id="PF00501"/>
    </source>
</evidence>
<keyword evidence="3" id="KW-0547">Nucleotide-binding</keyword>
<dbReference type="InterPro" id="IPR045851">
    <property type="entry name" value="AMP-bd_C_sf"/>
</dbReference>
<dbReference type="Pfam" id="PF13193">
    <property type="entry name" value="AMP-binding_C"/>
    <property type="match status" value="1"/>
</dbReference>
<dbReference type="InterPro" id="IPR025110">
    <property type="entry name" value="AMP-bd_C"/>
</dbReference>
<dbReference type="Pfam" id="PF00501">
    <property type="entry name" value="AMP-binding"/>
    <property type="match status" value="1"/>
</dbReference>
<evidence type="ECO:0000313" key="9">
    <source>
        <dbReference type="Proteomes" id="UP000656319"/>
    </source>
</evidence>
<dbReference type="EC" id="6.2.1.1" evidence="8"/>
<evidence type="ECO:0000313" key="8">
    <source>
        <dbReference type="EMBL" id="CAD6538050.1"/>
    </source>
</evidence>
<dbReference type="NCBIfam" id="NF002937">
    <property type="entry name" value="PRK03584.1"/>
    <property type="match status" value="1"/>
</dbReference>
<dbReference type="GO" id="GO:0003987">
    <property type="term" value="F:acetate-CoA ligase activity"/>
    <property type="evidence" value="ECO:0007669"/>
    <property type="project" value="UniProtKB-EC"/>
</dbReference>
<dbReference type="PANTHER" id="PTHR42921">
    <property type="entry name" value="ACETOACETYL-COA SYNTHETASE"/>
    <property type="match status" value="1"/>
</dbReference>
<keyword evidence="9" id="KW-1185">Reference proteome</keyword>
<dbReference type="InterPro" id="IPR005914">
    <property type="entry name" value="Acac_CoA_synth"/>
</dbReference>
<protein>
    <submittedName>
        <fullName evidence="8">Acetyl-coenzyme A synthetase</fullName>
        <ecNumber evidence="8">6.2.1.1</ecNumber>
    </submittedName>
</protein>
<dbReference type="PANTHER" id="PTHR42921:SF1">
    <property type="entry name" value="ACETOACETYL-COA SYNTHETASE"/>
    <property type="match status" value="1"/>
</dbReference>
<dbReference type="Gene3D" id="3.40.50.12780">
    <property type="entry name" value="N-terminal domain of ligase-like"/>
    <property type="match status" value="1"/>
</dbReference>
<dbReference type="EMBL" id="CAJHCQ010000007">
    <property type="protein sequence ID" value="CAD6538050.1"/>
    <property type="molecule type" value="Genomic_DNA"/>
</dbReference>
<evidence type="ECO:0000259" key="7">
    <source>
        <dbReference type="Pfam" id="PF16177"/>
    </source>
</evidence>
<dbReference type="Proteomes" id="UP000656319">
    <property type="component" value="Unassembled WGS sequence"/>
</dbReference>
<dbReference type="RefSeq" id="WP_201697011.1">
    <property type="nucleotide sequence ID" value="NZ_CAJHCQ010000007.1"/>
</dbReference>
<feature type="domain" description="Acetyl-coenzyme A synthetase N-terminal" evidence="7">
    <location>
        <begin position="42"/>
        <end position="97"/>
    </location>
</feature>
<dbReference type="Pfam" id="PF16177">
    <property type="entry name" value="ACAS_N"/>
    <property type="match status" value="1"/>
</dbReference>
<evidence type="ECO:0000259" key="6">
    <source>
        <dbReference type="Pfam" id="PF13193"/>
    </source>
</evidence>
<dbReference type="InterPro" id="IPR032387">
    <property type="entry name" value="ACAS_N"/>
</dbReference>
<dbReference type="InterPro" id="IPR020845">
    <property type="entry name" value="AMP-binding_CS"/>
</dbReference>
<dbReference type="SUPFAM" id="SSF56801">
    <property type="entry name" value="Acetyl-CoA synthetase-like"/>
    <property type="match status" value="1"/>
</dbReference>
<accession>A0ABM8NQG0</accession>
<feature type="domain" description="AMP-binding enzyme C-terminal" evidence="6">
    <location>
        <begin position="547"/>
        <end position="620"/>
    </location>
</feature>
<organism evidence="8 9">
    <name type="scientific">Paraburkholderia hiiakae</name>
    <dbReference type="NCBI Taxonomy" id="1081782"/>
    <lineage>
        <taxon>Bacteria</taxon>
        <taxon>Pseudomonadati</taxon>
        <taxon>Pseudomonadota</taxon>
        <taxon>Betaproteobacteria</taxon>
        <taxon>Burkholderiales</taxon>
        <taxon>Burkholderiaceae</taxon>
        <taxon>Paraburkholderia</taxon>
    </lineage>
</organism>
<keyword evidence="2 8" id="KW-0436">Ligase</keyword>
<evidence type="ECO:0000256" key="1">
    <source>
        <dbReference type="ARBA" id="ARBA00006432"/>
    </source>
</evidence>
<comment type="similarity">
    <text evidence="1">Belongs to the ATP-dependent AMP-binding enzyme family.</text>
</comment>
<evidence type="ECO:0000256" key="4">
    <source>
        <dbReference type="ARBA" id="ARBA00022840"/>
    </source>
</evidence>
<evidence type="ECO:0000256" key="2">
    <source>
        <dbReference type="ARBA" id="ARBA00022598"/>
    </source>
</evidence>
<comment type="caution">
    <text evidence="8">The sequence shown here is derived from an EMBL/GenBank/DDBJ whole genome shotgun (WGS) entry which is preliminary data.</text>
</comment>
<reference evidence="8 9" key="1">
    <citation type="submission" date="2020-10" db="EMBL/GenBank/DDBJ databases">
        <authorList>
            <person name="Peeters C."/>
        </authorList>
    </citation>
    <scope>NUCLEOTIDE SEQUENCE [LARGE SCALE GENOMIC DNA]</scope>
    <source>
        <strain evidence="8 9">LMG 27952</strain>
    </source>
</reference>
<evidence type="ECO:0000256" key="3">
    <source>
        <dbReference type="ARBA" id="ARBA00022741"/>
    </source>
</evidence>